<evidence type="ECO:0000256" key="5">
    <source>
        <dbReference type="ARBA" id="ARBA00023239"/>
    </source>
</evidence>
<dbReference type="InterPro" id="IPR006361">
    <property type="entry name" value="Uroporphyrinogen_deCO2ase_HemE"/>
</dbReference>
<evidence type="ECO:0000313" key="9">
    <source>
        <dbReference type="EMBL" id="QQP89453.1"/>
    </source>
</evidence>
<dbReference type="SUPFAM" id="SSF51726">
    <property type="entry name" value="UROD/MetE-like"/>
    <property type="match status" value="1"/>
</dbReference>
<dbReference type="PROSITE" id="PS00907">
    <property type="entry name" value="UROD_2"/>
    <property type="match status" value="1"/>
</dbReference>
<dbReference type="PANTHER" id="PTHR21091">
    <property type="entry name" value="METHYLTETRAHYDROFOLATE:HOMOCYSTEINE METHYLTRANSFERASE RELATED"/>
    <property type="match status" value="1"/>
</dbReference>
<comment type="pathway">
    <text evidence="1 7">Porphyrin-containing compound metabolism; protoporphyrin-IX biosynthesis; coproporphyrinogen-III from 5-aminolevulinate: step 4/4.</text>
</comment>
<feature type="binding site" evidence="7">
    <location>
        <position position="328"/>
    </location>
    <ligand>
        <name>substrate</name>
    </ligand>
</feature>
<feature type="binding site" evidence="7">
    <location>
        <position position="212"/>
    </location>
    <ligand>
        <name>substrate</name>
    </ligand>
</feature>
<keyword evidence="5 7" id="KW-0456">Lyase</keyword>
<dbReference type="HAMAP" id="MF_00218">
    <property type="entry name" value="URO_D"/>
    <property type="match status" value="1"/>
</dbReference>
<evidence type="ECO:0000256" key="3">
    <source>
        <dbReference type="ARBA" id="ARBA00012288"/>
    </source>
</evidence>
<comment type="catalytic activity">
    <reaction evidence="7">
        <text>uroporphyrinogen III + 4 H(+) = coproporphyrinogen III + 4 CO2</text>
        <dbReference type="Rhea" id="RHEA:19865"/>
        <dbReference type="ChEBI" id="CHEBI:15378"/>
        <dbReference type="ChEBI" id="CHEBI:16526"/>
        <dbReference type="ChEBI" id="CHEBI:57308"/>
        <dbReference type="ChEBI" id="CHEBI:57309"/>
        <dbReference type="EC" id="4.1.1.37"/>
    </reaction>
</comment>
<keyword evidence="10" id="KW-1185">Reference proteome</keyword>
<organism evidence="9 10">
    <name type="scientific">Skermanella cutis</name>
    <dbReference type="NCBI Taxonomy" id="2775420"/>
    <lineage>
        <taxon>Bacteria</taxon>
        <taxon>Pseudomonadati</taxon>
        <taxon>Pseudomonadota</taxon>
        <taxon>Alphaproteobacteria</taxon>
        <taxon>Rhodospirillales</taxon>
        <taxon>Azospirillaceae</taxon>
        <taxon>Skermanella</taxon>
    </lineage>
</organism>
<dbReference type="Proteomes" id="UP000595197">
    <property type="component" value="Chromosome"/>
</dbReference>
<comment type="similarity">
    <text evidence="2 7">Belongs to the uroporphyrinogen decarboxylase family.</text>
</comment>
<feature type="site" description="Transition state stabilizer" evidence="7">
    <location>
        <position position="81"/>
    </location>
</feature>
<keyword evidence="6 7" id="KW-0627">Porphyrin biosynthesis</keyword>
<dbReference type="RefSeq" id="WP_201075701.1">
    <property type="nucleotide sequence ID" value="NZ_CP067420.1"/>
</dbReference>
<dbReference type="InterPro" id="IPR038071">
    <property type="entry name" value="UROD/MetE-like_sf"/>
</dbReference>
<evidence type="ECO:0000256" key="2">
    <source>
        <dbReference type="ARBA" id="ARBA00009935"/>
    </source>
</evidence>
<dbReference type="CDD" id="cd00717">
    <property type="entry name" value="URO-D"/>
    <property type="match status" value="1"/>
</dbReference>
<gene>
    <name evidence="7" type="primary">hemE</name>
    <name evidence="9" type="ORF">IGS68_26350</name>
</gene>
<evidence type="ECO:0000256" key="7">
    <source>
        <dbReference type="HAMAP-Rule" id="MF_00218"/>
    </source>
</evidence>
<keyword evidence="4 7" id="KW-0210">Decarboxylase</keyword>
<name>A0ABX7B5R4_9PROT</name>
<feature type="binding site" evidence="7">
    <location>
        <begin position="31"/>
        <end position="35"/>
    </location>
    <ligand>
        <name>substrate</name>
    </ligand>
</feature>
<reference evidence="9" key="1">
    <citation type="submission" date="2021-02" db="EMBL/GenBank/DDBJ databases">
        <title>Skermanella TT6 skin isolate.</title>
        <authorList>
            <person name="Lee K."/>
            <person name="Ganzorig M."/>
        </authorList>
    </citation>
    <scope>NUCLEOTIDE SEQUENCE</scope>
    <source>
        <strain evidence="9">TT6</strain>
    </source>
</reference>
<dbReference type="EC" id="4.1.1.37" evidence="3 7"/>
<keyword evidence="7" id="KW-0963">Cytoplasm</keyword>
<evidence type="ECO:0000256" key="1">
    <source>
        <dbReference type="ARBA" id="ARBA00004804"/>
    </source>
</evidence>
<comment type="function">
    <text evidence="7">Catalyzes the decarboxylation of four acetate groups of uroporphyrinogen-III to yield coproporphyrinogen-III.</text>
</comment>
<evidence type="ECO:0000259" key="8">
    <source>
        <dbReference type="PROSITE" id="PS00907"/>
    </source>
</evidence>
<comment type="subunit">
    <text evidence="7">Homodimer.</text>
</comment>
<comment type="caution">
    <text evidence="7">Lacks conserved residue(s) required for the propagation of feature annotation.</text>
</comment>
<dbReference type="Pfam" id="PF01208">
    <property type="entry name" value="URO-D"/>
    <property type="match status" value="1"/>
</dbReference>
<dbReference type="EMBL" id="CP067420">
    <property type="protein sequence ID" value="QQP89453.1"/>
    <property type="molecule type" value="Genomic_DNA"/>
</dbReference>
<proteinExistence type="inferred from homology"/>
<dbReference type="PANTHER" id="PTHR21091:SF169">
    <property type="entry name" value="UROPORPHYRINOGEN DECARBOXYLASE"/>
    <property type="match status" value="1"/>
</dbReference>
<accession>A0ABX7B5R4</accession>
<evidence type="ECO:0000256" key="6">
    <source>
        <dbReference type="ARBA" id="ARBA00023244"/>
    </source>
</evidence>
<comment type="subcellular location">
    <subcellularLocation>
        <location evidence="7">Cytoplasm</location>
    </subcellularLocation>
</comment>
<feature type="domain" description="Uroporphyrinogen decarboxylase (URO-D)" evidence="8">
    <location>
        <begin position="145"/>
        <end position="161"/>
    </location>
</feature>
<protein>
    <recommendedName>
        <fullName evidence="3 7">Uroporphyrinogen decarboxylase</fullName>
        <shortName evidence="7">UPD</shortName>
        <shortName evidence="7">URO-D</shortName>
        <ecNumber evidence="3 7">4.1.1.37</ecNumber>
    </recommendedName>
</protein>
<dbReference type="Gene3D" id="3.20.20.210">
    <property type="match status" value="1"/>
</dbReference>
<dbReference type="NCBIfam" id="TIGR01464">
    <property type="entry name" value="hemE"/>
    <property type="match status" value="1"/>
</dbReference>
<feature type="binding site" evidence="7">
    <location>
        <position position="81"/>
    </location>
    <ligand>
        <name>substrate</name>
    </ligand>
</feature>
<evidence type="ECO:0000313" key="10">
    <source>
        <dbReference type="Proteomes" id="UP000595197"/>
    </source>
</evidence>
<dbReference type="GO" id="GO:0004853">
    <property type="term" value="F:uroporphyrinogen decarboxylase activity"/>
    <property type="evidence" value="ECO:0007669"/>
    <property type="project" value="UniProtKB-EC"/>
</dbReference>
<feature type="binding site" evidence="7">
    <location>
        <position position="157"/>
    </location>
    <ligand>
        <name>substrate</name>
    </ligand>
</feature>
<sequence>MEVRTLESSQKLFIRALNGETLARPPFWLMRQAGRYLPEYRATRAQAGSFLDLCFAPELAVEVTLQPLRRYGMDAAILFSDILVVPHALGQKLDYVEGEGPQLDPIRDASGLGRLSDGDFHDRLAPVYETVRRLSTAIPETTALIGFAGSPWTVACYMVEGGGSKEYAHVKRFAYGDPQGFQALIDLLVRTTADYLSAQVRAGAEAVQVFDSWAGVLPAPEFRKWVIEPTRRLVELLNARHPGVPVIGFPRGAGAMYREYAEKTGVTALGLDTTVPPEWAASELQPKLPVQGNLDPIMVAAGGDAMREAAAGILRSLSGGPFVFNLGHGVVQTTPPEHVGQLAALVKSWPDLSQG</sequence>
<evidence type="ECO:0000256" key="4">
    <source>
        <dbReference type="ARBA" id="ARBA00022793"/>
    </source>
</evidence>
<dbReference type="InterPro" id="IPR000257">
    <property type="entry name" value="Uroporphyrinogen_deCOase"/>
</dbReference>